<protein>
    <recommendedName>
        <fullName evidence="2">DUF6546 domain-containing protein</fullName>
    </recommendedName>
</protein>
<dbReference type="Pfam" id="PF20183">
    <property type="entry name" value="DUF6546"/>
    <property type="match status" value="1"/>
</dbReference>
<dbReference type="AlphaFoldDB" id="A0AAX4I752"/>
<dbReference type="InterPro" id="IPR046676">
    <property type="entry name" value="DUF6546"/>
</dbReference>
<organism evidence="3 4">
    <name type="scientific">Colletotrichum destructivum</name>
    <dbReference type="NCBI Taxonomy" id="34406"/>
    <lineage>
        <taxon>Eukaryota</taxon>
        <taxon>Fungi</taxon>
        <taxon>Dikarya</taxon>
        <taxon>Ascomycota</taxon>
        <taxon>Pezizomycotina</taxon>
        <taxon>Sordariomycetes</taxon>
        <taxon>Hypocreomycetidae</taxon>
        <taxon>Glomerellales</taxon>
        <taxon>Glomerellaceae</taxon>
        <taxon>Colletotrichum</taxon>
        <taxon>Colletotrichum destructivum species complex</taxon>
    </lineage>
</organism>
<dbReference type="GeneID" id="87940320"/>
<dbReference type="Proteomes" id="UP001322277">
    <property type="component" value="Chromosome 2"/>
</dbReference>
<feature type="domain" description="DUF6546" evidence="2">
    <location>
        <begin position="295"/>
        <end position="475"/>
    </location>
</feature>
<gene>
    <name evidence="3" type="ORF">CDEST_03817</name>
</gene>
<dbReference type="EMBL" id="CP137306">
    <property type="protein sequence ID" value="WQF78803.1"/>
    <property type="molecule type" value="Genomic_DNA"/>
</dbReference>
<feature type="compositionally biased region" description="Basic and acidic residues" evidence="1">
    <location>
        <begin position="171"/>
        <end position="188"/>
    </location>
</feature>
<reference evidence="4" key="1">
    <citation type="journal article" date="2023" name="bioRxiv">
        <title>Complete genome of the Medicago anthracnose fungus, Colletotrichum destructivum, reveals a mini-chromosome-like region within a core chromosome.</title>
        <authorList>
            <person name="Lapalu N."/>
            <person name="Simon A."/>
            <person name="Lu A."/>
            <person name="Plaumann P.-L."/>
            <person name="Amselem J."/>
            <person name="Pigne S."/>
            <person name="Auger A."/>
            <person name="Koch C."/>
            <person name="Dallery J.-F."/>
            <person name="O'Connell R.J."/>
        </authorList>
    </citation>
    <scope>NUCLEOTIDE SEQUENCE [LARGE SCALE GENOMIC DNA]</scope>
    <source>
        <strain evidence="4">CBS 520.97</strain>
    </source>
</reference>
<dbReference type="RefSeq" id="XP_062776027.1">
    <property type="nucleotide sequence ID" value="XM_062919976.1"/>
</dbReference>
<feature type="region of interest" description="Disordered" evidence="1">
    <location>
        <begin position="169"/>
        <end position="191"/>
    </location>
</feature>
<name>A0AAX4I752_9PEZI</name>
<dbReference type="KEGG" id="cdet:87940320"/>
<evidence type="ECO:0000313" key="3">
    <source>
        <dbReference type="EMBL" id="WQF78803.1"/>
    </source>
</evidence>
<accession>A0AAX4I752</accession>
<keyword evidence="4" id="KW-1185">Reference proteome</keyword>
<sequence>MTRSMSSQTRAGAELEQQTAIENKPLAGWPALPTELRLPILDELEKQLSSASNHYVRTWASVSKEWRSYFEPLLWRTLNFRSSTLESGLAGLREIIADHRRSLVRKISLHIDLESYTCEECDQRESRETMMANNARFSDAMIKLFSVLASWPSHNPGDGIALELSASSPSDARHLSSSPKHERCERSRSPGYSLTGVEQRLLGNLLTLTWPFANMALAPIPIIHSFVVKQKLCRSIRHTSMEHILHSLPSLRDINYEPWLGIDDQDMFNVELVSRPVFKTSSRPDIRRISMWLAQNRSILESDAFASMRENSIISAEAARSSYNLQELAVSHAVDAEKFLQYFGGGLPRDSQSPKIEHLALTYPFRHLAHDPVKAIHLIKTSAQAARWMPRIRVLEVWAGGTGEGFFLRYQVKEDEVKLTVGATWEIPLSYAILSKWEKVVSRHHPGLTLQSVSQRIDPAGLTKPESICEQLELYHLIRQW</sequence>
<evidence type="ECO:0000313" key="4">
    <source>
        <dbReference type="Proteomes" id="UP001322277"/>
    </source>
</evidence>
<proteinExistence type="predicted"/>
<evidence type="ECO:0000259" key="2">
    <source>
        <dbReference type="Pfam" id="PF20183"/>
    </source>
</evidence>
<evidence type="ECO:0000256" key="1">
    <source>
        <dbReference type="SAM" id="MobiDB-lite"/>
    </source>
</evidence>